<keyword evidence="1" id="KW-0472">Membrane</keyword>
<proteinExistence type="predicted"/>
<dbReference type="Pfam" id="PF19628">
    <property type="entry name" value="DUF6132"/>
    <property type="match status" value="1"/>
</dbReference>
<dbReference type="Proteomes" id="UP001221302">
    <property type="component" value="Unassembled WGS sequence"/>
</dbReference>
<reference evidence="2" key="1">
    <citation type="submission" date="2023-03" db="EMBL/GenBank/DDBJ databases">
        <title>Stygiobacter electus gen. nov., sp. nov., facultatively anaerobic thermotolerant bacterium of the class Ignavibacteria from a well of Yessentuki mineral water deposit.</title>
        <authorList>
            <person name="Podosokorskaya O.A."/>
            <person name="Elcheninov A.G."/>
            <person name="Petrova N.F."/>
            <person name="Zavarzina D.G."/>
            <person name="Kublanov I.V."/>
            <person name="Merkel A.Y."/>
        </authorList>
    </citation>
    <scope>NUCLEOTIDE SEQUENCE</scope>
    <source>
        <strain evidence="2">09-Me</strain>
    </source>
</reference>
<evidence type="ECO:0000313" key="2">
    <source>
        <dbReference type="EMBL" id="MDF1611162.1"/>
    </source>
</evidence>
<evidence type="ECO:0000256" key="1">
    <source>
        <dbReference type="SAM" id="Phobius"/>
    </source>
</evidence>
<dbReference type="AlphaFoldDB" id="A0AAE3TD72"/>
<name>A0AAE3TD72_9BACT</name>
<accession>A0AAE3TD72</accession>
<feature type="transmembrane region" description="Helical" evidence="1">
    <location>
        <begin position="41"/>
        <end position="60"/>
    </location>
</feature>
<dbReference type="InterPro" id="IPR045764">
    <property type="entry name" value="DUF6132"/>
</dbReference>
<organism evidence="2 3">
    <name type="scientific">Stygiobacter electus</name>
    <dbReference type="NCBI Taxonomy" id="3032292"/>
    <lineage>
        <taxon>Bacteria</taxon>
        <taxon>Pseudomonadati</taxon>
        <taxon>Ignavibacteriota</taxon>
        <taxon>Ignavibacteria</taxon>
        <taxon>Ignavibacteriales</taxon>
        <taxon>Melioribacteraceae</taxon>
        <taxon>Stygiobacter</taxon>
    </lineage>
</organism>
<protein>
    <submittedName>
        <fullName evidence="2">DUF6132 family protein</fullName>
    </submittedName>
</protein>
<evidence type="ECO:0000313" key="3">
    <source>
        <dbReference type="Proteomes" id="UP001221302"/>
    </source>
</evidence>
<gene>
    <name evidence="2" type="ORF">P0M35_03305</name>
</gene>
<sequence>MKLEKKFIIKRILPVIAGAILGYAYYYFIGCTTGTCPITSNPWISTFYGALAGLIISIPGKKKNDNQTN</sequence>
<dbReference type="RefSeq" id="WP_321534929.1">
    <property type="nucleotide sequence ID" value="NZ_JARGDL010000003.1"/>
</dbReference>
<dbReference type="EMBL" id="JARGDL010000003">
    <property type="protein sequence ID" value="MDF1611162.1"/>
    <property type="molecule type" value="Genomic_DNA"/>
</dbReference>
<keyword evidence="1" id="KW-1133">Transmembrane helix</keyword>
<feature type="transmembrane region" description="Helical" evidence="1">
    <location>
        <begin position="12"/>
        <end position="29"/>
    </location>
</feature>
<comment type="caution">
    <text evidence="2">The sequence shown here is derived from an EMBL/GenBank/DDBJ whole genome shotgun (WGS) entry which is preliminary data.</text>
</comment>
<keyword evidence="1" id="KW-0812">Transmembrane</keyword>
<keyword evidence="3" id="KW-1185">Reference proteome</keyword>